<evidence type="ECO:0000256" key="2">
    <source>
        <dbReference type="ARBA" id="ARBA00023125"/>
    </source>
</evidence>
<dbReference type="InterPro" id="IPR036388">
    <property type="entry name" value="WH-like_DNA-bd_sf"/>
</dbReference>
<dbReference type="PROSITE" id="PS50949">
    <property type="entry name" value="HTH_GNTR"/>
    <property type="match status" value="1"/>
</dbReference>
<dbReference type="Proteomes" id="UP000233750">
    <property type="component" value="Unassembled WGS sequence"/>
</dbReference>
<dbReference type="SUPFAM" id="SSF48008">
    <property type="entry name" value="GntR ligand-binding domain-like"/>
    <property type="match status" value="1"/>
</dbReference>
<dbReference type="Gene3D" id="1.20.120.530">
    <property type="entry name" value="GntR ligand-binding domain-like"/>
    <property type="match status" value="1"/>
</dbReference>
<dbReference type="SMART" id="SM00345">
    <property type="entry name" value="HTH_GNTR"/>
    <property type="match status" value="1"/>
</dbReference>
<keyword evidence="2 5" id="KW-0238">DNA-binding</keyword>
<dbReference type="InterPro" id="IPR036390">
    <property type="entry name" value="WH_DNA-bd_sf"/>
</dbReference>
<dbReference type="SUPFAM" id="SSF46785">
    <property type="entry name" value="Winged helix' DNA-binding domain"/>
    <property type="match status" value="1"/>
</dbReference>
<keyword evidence="6" id="KW-1185">Reference proteome</keyword>
<dbReference type="InterPro" id="IPR000524">
    <property type="entry name" value="Tscrpt_reg_HTH_GntR"/>
</dbReference>
<evidence type="ECO:0000313" key="6">
    <source>
        <dbReference type="Proteomes" id="UP000233750"/>
    </source>
</evidence>
<evidence type="ECO:0000259" key="4">
    <source>
        <dbReference type="PROSITE" id="PS50949"/>
    </source>
</evidence>
<name>A0A2N3WKV4_9PSEU</name>
<reference evidence="5 6" key="1">
    <citation type="submission" date="2017-12" db="EMBL/GenBank/DDBJ databases">
        <title>Sequencing the genomes of 1000 Actinobacteria strains.</title>
        <authorList>
            <person name="Klenk H.-P."/>
        </authorList>
    </citation>
    <scope>NUCLEOTIDE SEQUENCE [LARGE SCALE GENOMIC DNA]</scope>
    <source>
        <strain evidence="5 6">DSM 45165</strain>
    </source>
</reference>
<dbReference type="AlphaFoldDB" id="A0A2N3WKV4"/>
<dbReference type="EMBL" id="PJMY01000003">
    <property type="protein sequence ID" value="PKV94499.1"/>
    <property type="molecule type" value="Genomic_DNA"/>
</dbReference>
<proteinExistence type="predicted"/>
<dbReference type="SMART" id="SM00895">
    <property type="entry name" value="FCD"/>
    <property type="match status" value="1"/>
</dbReference>
<protein>
    <submittedName>
        <fullName evidence="5">DNA-binding GntR family transcriptional regulator</fullName>
    </submittedName>
</protein>
<dbReference type="OrthoDB" id="4084810at2"/>
<gene>
    <name evidence="5" type="ORF">ATK30_5378</name>
</gene>
<dbReference type="InterPro" id="IPR008920">
    <property type="entry name" value="TF_FadR/GntR_C"/>
</dbReference>
<evidence type="ECO:0000256" key="1">
    <source>
        <dbReference type="ARBA" id="ARBA00023015"/>
    </source>
</evidence>
<sequence>MSTTHEQAGGLSKSQHTYQVLKSRITAGAYPAGHRLVLGSLAKEFDVSTVPVREAVRLLQAEGLVHFERNVGATVAAIDPVGYEHTMQTLAIVESAATALAAPHLTADDLAEAAELNDRLRAGLDQLEPVEFTRLNHEFHEVLYTRCPNPSLVDLVNKGWAQLAAIRDSTFSFVPARALASVAEHDQLLDLIRSGSGAEWIEHCARAHRSATLDAFLSWQAETHHS</sequence>
<dbReference type="PANTHER" id="PTHR43537:SF24">
    <property type="entry name" value="GLUCONATE OPERON TRANSCRIPTIONAL REPRESSOR"/>
    <property type="match status" value="1"/>
</dbReference>
<feature type="domain" description="HTH gntR-type" evidence="4">
    <location>
        <begin position="11"/>
        <end position="78"/>
    </location>
</feature>
<dbReference type="GO" id="GO:0003677">
    <property type="term" value="F:DNA binding"/>
    <property type="evidence" value="ECO:0007669"/>
    <property type="project" value="UniProtKB-KW"/>
</dbReference>
<dbReference type="PANTHER" id="PTHR43537">
    <property type="entry name" value="TRANSCRIPTIONAL REGULATOR, GNTR FAMILY"/>
    <property type="match status" value="1"/>
</dbReference>
<comment type="caution">
    <text evidence="5">The sequence shown here is derived from an EMBL/GenBank/DDBJ whole genome shotgun (WGS) entry which is preliminary data.</text>
</comment>
<dbReference type="Gene3D" id="1.10.10.10">
    <property type="entry name" value="Winged helix-like DNA-binding domain superfamily/Winged helix DNA-binding domain"/>
    <property type="match status" value="1"/>
</dbReference>
<dbReference type="Pfam" id="PF00392">
    <property type="entry name" value="GntR"/>
    <property type="match status" value="1"/>
</dbReference>
<dbReference type="CDD" id="cd07377">
    <property type="entry name" value="WHTH_GntR"/>
    <property type="match status" value="1"/>
</dbReference>
<dbReference type="GO" id="GO:0003700">
    <property type="term" value="F:DNA-binding transcription factor activity"/>
    <property type="evidence" value="ECO:0007669"/>
    <property type="project" value="InterPro"/>
</dbReference>
<dbReference type="Pfam" id="PF07729">
    <property type="entry name" value="FCD"/>
    <property type="match status" value="1"/>
</dbReference>
<dbReference type="InterPro" id="IPR011711">
    <property type="entry name" value="GntR_C"/>
</dbReference>
<keyword evidence="1" id="KW-0805">Transcription regulation</keyword>
<organism evidence="5 6">
    <name type="scientific">Amycolatopsis echigonensis</name>
    <dbReference type="NCBI Taxonomy" id="2576905"/>
    <lineage>
        <taxon>Bacteria</taxon>
        <taxon>Bacillati</taxon>
        <taxon>Actinomycetota</taxon>
        <taxon>Actinomycetes</taxon>
        <taxon>Pseudonocardiales</taxon>
        <taxon>Pseudonocardiaceae</taxon>
        <taxon>Amycolatopsis</taxon>
    </lineage>
</organism>
<dbReference type="RefSeq" id="WP_101437912.1">
    <property type="nucleotide sequence ID" value="NZ_PJMY01000003.1"/>
</dbReference>
<evidence type="ECO:0000313" key="5">
    <source>
        <dbReference type="EMBL" id="PKV94499.1"/>
    </source>
</evidence>
<evidence type="ECO:0000256" key="3">
    <source>
        <dbReference type="ARBA" id="ARBA00023163"/>
    </source>
</evidence>
<accession>A0A2N3WKV4</accession>
<keyword evidence="3" id="KW-0804">Transcription</keyword>